<name>A0A2P2JSV9_RHIMU</name>
<dbReference type="EMBL" id="GGEC01016073">
    <property type="protein sequence ID" value="MBW96556.1"/>
    <property type="molecule type" value="Transcribed_RNA"/>
</dbReference>
<dbReference type="AlphaFoldDB" id="A0A2P2JSV9"/>
<evidence type="ECO:0000313" key="1">
    <source>
        <dbReference type="EMBL" id="MBW96556.1"/>
    </source>
</evidence>
<organism evidence="1">
    <name type="scientific">Rhizophora mucronata</name>
    <name type="common">Asiatic mangrove</name>
    <dbReference type="NCBI Taxonomy" id="61149"/>
    <lineage>
        <taxon>Eukaryota</taxon>
        <taxon>Viridiplantae</taxon>
        <taxon>Streptophyta</taxon>
        <taxon>Embryophyta</taxon>
        <taxon>Tracheophyta</taxon>
        <taxon>Spermatophyta</taxon>
        <taxon>Magnoliopsida</taxon>
        <taxon>eudicotyledons</taxon>
        <taxon>Gunneridae</taxon>
        <taxon>Pentapetalae</taxon>
        <taxon>rosids</taxon>
        <taxon>fabids</taxon>
        <taxon>Malpighiales</taxon>
        <taxon>Rhizophoraceae</taxon>
        <taxon>Rhizophora</taxon>
    </lineage>
</organism>
<reference evidence="1" key="1">
    <citation type="submission" date="2018-02" db="EMBL/GenBank/DDBJ databases">
        <title>Rhizophora mucronata_Transcriptome.</title>
        <authorList>
            <person name="Meera S.P."/>
            <person name="Sreeshan A."/>
            <person name="Augustine A."/>
        </authorList>
    </citation>
    <scope>NUCLEOTIDE SEQUENCE</scope>
    <source>
        <tissue evidence="1">Leaf</tissue>
    </source>
</reference>
<sequence length="47" mass="5077">MEPSLALSWPSLPCKLPLCSPTIFLGSISPCDGKLVRLPCCWVCVKS</sequence>
<protein>
    <submittedName>
        <fullName evidence="1">Transcriptional corepressor LEUNIG_HOMOLOG isoform X2</fullName>
    </submittedName>
</protein>
<proteinExistence type="predicted"/>
<accession>A0A2P2JSV9</accession>